<dbReference type="InParanoid" id="A0A420WLB3"/>
<dbReference type="OrthoDB" id="7620599at2"/>
<dbReference type="EMBL" id="RBII01000001">
    <property type="protein sequence ID" value="RKQ71769.1"/>
    <property type="molecule type" value="Genomic_DNA"/>
</dbReference>
<evidence type="ECO:0000256" key="1">
    <source>
        <dbReference type="SAM" id="MobiDB-lite"/>
    </source>
</evidence>
<keyword evidence="2" id="KW-0732">Signal</keyword>
<keyword evidence="4" id="KW-1185">Reference proteome</keyword>
<feature type="region of interest" description="Disordered" evidence="1">
    <location>
        <begin position="243"/>
        <end position="295"/>
    </location>
</feature>
<organism evidence="3 4">
    <name type="scientific">Litorimonas taeanensis</name>
    <dbReference type="NCBI Taxonomy" id="568099"/>
    <lineage>
        <taxon>Bacteria</taxon>
        <taxon>Pseudomonadati</taxon>
        <taxon>Pseudomonadota</taxon>
        <taxon>Alphaproteobacteria</taxon>
        <taxon>Maricaulales</taxon>
        <taxon>Robiginitomaculaceae</taxon>
    </lineage>
</organism>
<reference evidence="3 4" key="1">
    <citation type="submission" date="2018-10" db="EMBL/GenBank/DDBJ databases">
        <title>Genomic Encyclopedia of Type Strains, Phase IV (KMG-IV): sequencing the most valuable type-strain genomes for metagenomic binning, comparative biology and taxonomic classification.</title>
        <authorList>
            <person name="Goeker M."/>
        </authorList>
    </citation>
    <scope>NUCLEOTIDE SEQUENCE [LARGE SCALE GENOMIC DNA]</scope>
    <source>
        <strain evidence="3 4">DSM 22008</strain>
    </source>
</reference>
<evidence type="ECO:0008006" key="5">
    <source>
        <dbReference type="Google" id="ProtNLM"/>
    </source>
</evidence>
<name>A0A420WLB3_9PROT</name>
<accession>A0A420WLB3</accession>
<dbReference type="AlphaFoldDB" id="A0A420WLB3"/>
<proteinExistence type="predicted"/>
<protein>
    <recommendedName>
        <fullName evidence="5">HdeA/HdeB family protein</fullName>
    </recommendedName>
</protein>
<gene>
    <name evidence="3" type="ORF">DES40_1099</name>
</gene>
<evidence type="ECO:0000256" key="2">
    <source>
        <dbReference type="SAM" id="SignalP"/>
    </source>
</evidence>
<evidence type="ECO:0000313" key="3">
    <source>
        <dbReference type="EMBL" id="RKQ71769.1"/>
    </source>
</evidence>
<feature type="signal peptide" evidence="2">
    <location>
        <begin position="1"/>
        <end position="22"/>
    </location>
</feature>
<dbReference type="RefSeq" id="WP_147405859.1">
    <property type="nucleotide sequence ID" value="NZ_RBII01000001.1"/>
</dbReference>
<feature type="compositionally biased region" description="Polar residues" evidence="1">
    <location>
        <begin position="245"/>
        <end position="256"/>
    </location>
</feature>
<dbReference type="Proteomes" id="UP000282211">
    <property type="component" value="Unassembled WGS sequence"/>
</dbReference>
<sequence>MKKIVALITLFFAGFSVNLAHAQTTKSCPNGMVLANTFEANFASGPNSWGQAILYWQDYGISAVDSPSKIVRSLMECYGKYCGMGDGDTTAHATMKQYHRDLAAYKDGRIDTAPVLDKAAVSAPPAVMLNWAEKRFNCKAGPTKSQRDAQQLADYRARQANASNSYRKSAPAGQVKSVKDDWEFYEKAKRNGGPDFYRWWDANKKMRSIQDAYDMCYFHPVTSVECTAPKAWADRMTGKYVPPTQGLSPNAPYTESYTEKYGYKGPARSGPSAPPRSNERRCYNQGDGTEKCFYD</sequence>
<feature type="chain" id="PRO_5019242884" description="HdeA/HdeB family protein" evidence="2">
    <location>
        <begin position="23"/>
        <end position="295"/>
    </location>
</feature>
<comment type="caution">
    <text evidence="3">The sequence shown here is derived from an EMBL/GenBank/DDBJ whole genome shotgun (WGS) entry which is preliminary data.</text>
</comment>
<feature type="compositionally biased region" description="Basic and acidic residues" evidence="1">
    <location>
        <begin position="277"/>
        <end position="295"/>
    </location>
</feature>
<evidence type="ECO:0000313" key="4">
    <source>
        <dbReference type="Proteomes" id="UP000282211"/>
    </source>
</evidence>